<dbReference type="Proteomes" id="UP000326251">
    <property type="component" value="Unassembled WGS sequence"/>
</dbReference>
<dbReference type="RefSeq" id="WP_150336109.1">
    <property type="nucleotide sequence ID" value="NZ_RZUG01000039.1"/>
</dbReference>
<evidence type="ECO:0000313" key="3">
    <source>
        <dbReference type="Proteomes" id="UP000326251"/>
    </source>
</evidence>
<dbReference type="EMBL" id="RZUG01000039">
    <property type="protein sequence ID" value="KAA8822291.1"/>
    <property type="molecule type" value="Genomic_DNA"/>
</dbReference>
<reference evidence="2 3" key="1">
    <citation type="journal article" date="2019" name="Syst. Appl. Microbiol.">
        <title>Characterization of Bifidobacterium species in feaces of the Egyptian fruit bat: Description of B. vespertilionis sp. nov. and B. rousetti sp. nov.</title>
        <authorList>
            <person name="Modesto M."/>
            <person name="Satti M."/>
            <person name="Watanabe K."/>
            <person name="Puglisi E."/>
            <person name="Morelli L."/>
            <person name="Huang C.-H."/>
            <person name="Liou J.-S."/>
            <person name="Miyashita M."/>
            <person name="Tamura T."/>
            <person name="Saito S."/>
            <person name="Mori K."/>
            <person name="Huang L."/>
            <person name="Sciavilla P."/>
            <person name="Sandri C."/>
            <person name="Spiezio C."/>
            <person name="Vitali F."/>
            <person name="Cavalieri D."/>
            <person name="Perpetuini G."/>
            <person name="Tofalo R."/>
            <person name="Bonetti A."/>
            <person name="Arita M."/>
            <person name="Mattarelli P."/>
        </authorList>
    </citation>
    <scope>NUCLEOTIDE SEQUENCE [LARGE SCALE GENOMIC DNA]</scope>
    <source>
        <strain evidence="2 3">RST19</strain>
    </source>
</reference>
<name>A0A5J5DZI8_9BIFI</name>
<proteinExistence type="predicted"/>
<keyword evidence="1" id="KW-0812">Transmembrane</keyword>
<feature type="transmembrane region" description="Helical" evidence="1">
    <location>
        <begin position="20"/>
        <end position="38"/>
    </location>
</feature>
<sequence length="209" mass="23321">MLMYLCLSDTPMWTDVAQGVSAIIGAVGVVLTFIFTACQIHQASVQVRESSKQSQRESEDRNRPYISMDVIPSIGGSGAWDLKLKNTGGTAARSITIRLVNQDFIMIDDNHYISDHLRWFMETPFDLMPEASKRVYWIITDGQGDVVDGAPLQGKIEVHYSWRREADRKDYCDSLTYDCIKAPIPAAATGPTHSGGDNPELKNMAFRCL</sequence>
<comment type="caution">
    <text evidence="2">The sequence shown here is derived from an EMBL/GenBank/DDBJ whole genome shotgun (WGS) entry which is preliminary data.</text>
</comment>
<dbReference type="AlphaFoldDB" id="A0A5J5DZI8"/>
<accession>A0A5J5DZI8</accession>
<evidence type="ECO:0000313" key="2">
    <source>
        <dbReference type="EMBL" id="KAA8822291.1"/>
    </source>
</evidence>
<keyword evidence="1" id="KW-0472">Membrane</keyword>
<protein>
    <submittedName>
        <fullName evidence="2">Uncharacterized protein</fullName>
    </submittedName>
</protein>
<organism evidence="2 3">
    <name type="scientific">Bifidobacterium reuteri</name>
    <dbReference type="NCBI Taxonomy" id="983706"/>
    <lineage>
        <taxon>Bacteria</taxon>
        <taxon>Bacillati</taxon>
        <taxon>Actinomycetota</taxon>
        <taxon>Actinomycetes</taxon>
        <taxon>Bifidobacteriales</taxon>
        <taxon>Bifidobacteriaceae</taxon>
        <taxon>Bifidobacterium</taxon>
    </lineage>
</organism>
<keyword evidence="1" id="KW-1133">Transmembrane helix</keyword>
<evidence type="ECO:0000256" key="1">
    <source>
        <dbReference type="SAM" id="Phobius"/>
    </source>
</evidence>
<gene>
    <name evidence="2" type="ORF">EMO92_11240</name>
</gene>